<evidence type="ECO:0000313" key="3">
    <source>
        <dbReference type="RefSeq" id="XP_031405392.1"/>
    </source>
</evidence>
<reference evidence="2 3" key="2">
    <citation type="submission" date="2025-04" db="UniProtKB">
        <authorList>
            <consortium name="RefSeq"/>
        </authorList>
    </citation>
    <scope>IDENTIFICATION</scope>
    <source>
        <tissue evidence="2 3">Leaf</tissue>
    </source>
</reference>
<evidence type="ECO:0000313" key="2">
    <source>
        <dbReference type="RefSeq" id="XP_031405277.1"/>
    </source>
</evidence>
<dbReference type="GeneID" id="116214197"/>
<dbReference type="RefSeq" id="XP_031405392.1">
    <property type="nucleotide sequence ID" value="XM_031549532.1"/>
</dbReference>
<reference evidence="1" key="1">
    <citation type="journal article" date="2020" name="Plant Biotechnol. J.">
        <title>The pomegranate (Punica granatum L.) draft genome dissects genetic divergence between soft- and hard-seeded cultivars.</title>
        <authorList>
            <person name="Luo X."/>
            <person name="Li H."/>
            <person name="Wu Z."/>
            <person name="Yao W."/>
            <person name="Zhao P."/>
            <person name="Cao D."/>
            <person name="Yu H."/>
            <person name="Li K."/>
            <person name="Poudel K."/>
            <person name="Zhao D."/>
            <person name="Zhang F."/>
            <person name="Xia X."/>
            <person name="Chen L."/>
            <person name="Wang Q."/>
            <person name="Jing D."/>
            <person name="Cao S."/>
        </authorList>
    </citation>
    <scope>NUCLEOTIDE SEQUENCE [LARGE SCALE GENOMIC DNA]</scope>
</reference>
<dbReference type="AlphaFoldDB" id="A0A6P8E616"/>
<organism evidence="1 3">
    <name type="scientific">Punica granatum</name>
    <name type="common">Pomegranate</name>
    <dbReference type="NCBI Taxonomy" id="22663"/>
    <lineage>
        <taxon>Eukaryota</taxon>
        <taxon>Viridiplantae</taxon>
        <taxon>Streptophyta</taxon>
        <taxon>Embryophyta</taxon>
        <taxon>Tracheophyta</taxon>
        <taxon>Spermatophyta</taxon>
        <taxon>Magnoliopsida</taxon>
        <taxon>eudicotyledons</taxon>
        <taxon>Gunneridae</taxon>
        <taxon>Pentapetalae</taxon>
        <taxon>rosids</taxon>
        <taxon>malvids</taxon>
        <taxon>Myrtales</taxon>
        <taxon>Lythraceae</taxon>
        <taxon>Punica</taxon>
    </lineage>
</organism>
<evidence type="ECO:0000313" key="1">
    <source>
        <dbReference type="Proteomes" id="UP000515151"/>
    </source>
</evidence>
<keyword evidence="1" id="KW-1185">Reference proteome</keyword>
<accession>A0A6P8E616</accession>
<protein>
    <submittedName>
        <fullName evidence="2">Uncharacterized protein LOC116214117</fullName>
    </submittedName>
    <submittedName>
        <fullName evidence="3">Uncharacterized protein LOC116214197</fullName>
    </submittedName>
</protein>
<dbReference type="Proteomes" id="UP000515151">
    <property type="component" value="Chromosome 7"/>
</dbReference>
<sequence length="118" mass="13063">MFPLKSKVVGLFQMTQSSAMNPRLSLEQSAHWFVGLVCVSVSWLCLTLKDHMLDTAGIELKRGLCFQLSFLPRALPGYMSTPSGQKREQHRNVDGGDCGLDETPTEVMVLEIYTLGTA</sequence>
<gene>
    <name evidence="3" type="primary">LOC116214197</name>
    <name evidence="2" type="synonym">LOC116214117</name>
</gene>
<proteinExistence type="predicted"/>
<dbReference type="RefSeq" id="XP_031405277.1">
    <property type="nucleotide sequence ID" value="XM_031549417.1"/>
</dbReference>
<name>A0A6P8E616_PUNGR</name>